<dbReference type="Proteomes" id="UP000515804">
    <property type="component" value="Chromosome"/>
</dbReference>
<organism evidence="3 4">
    <name type="scientific">Thermomonas carbonis</name>
    <dbReference type="NCBI Taxonomy" id="1463158"/>
    <lineage>
        <taxon>Bacteria</taxon>
        <taxon>Pseudomonadati</taxon>
        <taxon>Pseudomonadota</taxon>
        <taxon>Gammaproteobacteria</taxon>
        <taxon>Lysobacterales</taxon>
        <taxon>Lysobacteraceae</taxon>
        <taxon>Thermomonas</taxon>
    </lineage>
</organism>
<dbReference type="InterPro" id="IPR052173">
    <property type="entry name" value="Beta-lactam_resp_regulator"/>
</dbReference>
<dbReference type="KEGG" id="tcn:H9L16_02135"/>
<proteinExistence type="predicted"/>
<keyword evidence="1" id="KW-0472">Membrane</keyword>
<feature type="domain" description="Peptidase M56" evidence="2">
    <location>
        <begin position="92"/>
        <end position="263"/>
    </location>
</feature>
<evidence type="ECO:0000313" key="3">
    <source>
        <dbReference type="EMBL" id="QNN70453.1"/>
    </source>
</evidence>
<evidence type="ECO:0000313" key="4">
    <source>
        <dbReference type="Proteomes" id="UP000515804"/>
    </source>
</evidence>
<dbReference type="PANTHER" id="PTHR34978:SF3">
    <property type="entry name" value="SLR0241 PROTEIN"/>
    <property type="match status" value="1"/>
</dbReference>
<evidence type="ECO:0000259" key="2">
    <source>
        <dbReference type="Pfam" id="PF05569"/>
    </source>
</evidence>
<dbReference type="CDD" id="cd07341">
    <property type="entry name" value="M56_BlaR1_MecR1_like"/>
    <property type="match status" value="1"/>
</dbReference>
<dbReference type="PANTHER" id="PTHR34978">
    <property type="entry name" value="POSSIBLE SENSOR-TRANSDUCER PROTEIN BLAR"/>
    <property type="match status" value="1"/>
</dbReference>
<name>A0A7G9SRH8_9GAMM</name>
<protein>
    <submittedName>
        <fullName evidence="3">M56 family metallopeptidase</fullName>
    </submittedName>
</protein>
<reference evidence="3 4" key="1">
    <citation type="submission" date="2020-08" db="EMBL/GenBank/DDBJ databases">
        <title>Genome sequence of Thermomonas carbonis KCTC 42013T.</title>
        <authorList>
            <person name="Hyun D.-W."/>
            <person name="Bae J.-W."/>
        </authorList>
    </citation>
    <scope>NUCLEOTIDE SEQUENCE [LARGE SCALE GENOMIC DNA]</scope>
    <source>
        <strain evidence="3 4">KCTC 42013</strain>
    </source>
</reference>
<evidence type="ECO:0000256" key="1">
    <source>
        <dbReference type="SAM" id="Phobius"/>
    </source>
</evidence>
<keyword evidence="4" id="KW-1185">Reference proteome</keyword>
<feature type="transmembrane region" description="Helical" evidence="1">
    <location>
        <begin position="6"/>
        <end position="27"/>
    </location>
</feature>
<keyword evidence="1" id="KW-0812">Transmembrane</keyword>
<keyword evidence="1" id="KW-1133">Transmembrane helix</keyword>
<feature type="transmembrane region" description="Helical" evidence="1">
    <location>
        <begin position="90"/>
        <end position="111"/>
    </location>
</feature>
<dbReference type="Pfam" id="PF05569">
    <property type="entry name" value="Peptidase_M56"/>
    <property type="match status" value="1"/>
</dbReference>
<accession>A0A7G9SRH8</accession>
<gene>
    <name evidence="3" type="ORF">H9L16_02135</name>
</gene>
<dbReference type="RefSeq" id="WP_187552969.1">
    <property type="nucleotide sequence ID" value="NZ_BMZL01000001.1"/>
</dbReference>
<dbReference type="AlphaFoldDB" id="A0A7G9SRH8"/>
<dbReference type="EMBL" id="CP060719">
    <property type="protein sequence ID" value="QNN70453.1"/>
    <property type="molecule type" value="Genomic_DNA"/>
</dbReference>
<dbReference type="InterPro" id="IPR008756">
    <property type="entry name" value="Peptidase_M56"/>
</dbReference>
<feature type="transmembrane region" description="Helical" evidence="1">
    <location>
        <begin position="39"/>
        <end position="70"/>
    </location>
</feature>
<feature type="transmembrane region" description="Helical" evidence="1">
    <location>
        <begin position="274"/>
        <end position="292"/>
    </location>
</feature>
<sequence>MTAADLFPILCETTVAGSAAILLVLALRKPLRHAFGAGIAYAAWALGPLAMLAVLLPAAQSPVLVVPVIAMQAPGDVLVGTGGPRATPDLATWAVMFVGCGALASMCWMAVQQRRFVRGLGLLADRGDGVFVAQATEGLPAVIGLLRPRIVLPADAMHRYDAAQRDLMLAHERAHIARGDLVANAIAAALRCLFWFNPLVHFAATRFRHDQELACDAQVVRQHPDARRAYGEAMLKTQLARGLLPLGCHWGQTHPLRERIEMLKQPLHSMRRRALGRATAVALLLATGYAAWAAQPSQPSITTVPAGKIAADIALRVDEGEPVRLRAVVDAGVPFSLSGDEGGKHYAIEGSVTRMQHAGQPALALDLRIVEGSRQDAGPKLVREIASPKIVVSSGKSAQIHVGEEVADPAGRTTFKGVRLDIVLTDSMPVAVAVAKRVAMPASTTAAKPKPITAKLAMAATTTGRFNTYERMLTSLSASWQPPKPVEEGC</sequence>